<dbReference type="PANTHER" id="PTHR42718">
    <property type="entry name" value="MAJOR FACILITATOR SUPERFAMILY MULTIDRUG TRANSPORTER MFSC"/>
    <property type="match status" value="1"/>
</dbReference>
<dbReference type="PROSITE" id="PS50850">
    <property type="entry name" value="MFS"/>
    <property type="match status" value="1"/>
</dbReference>
<keyword evidence="3 5" id="KW-1133">Transmembrane helix</keyword>
<keyword evidence="4 5" id="KW-0472">Membrane</keyword>
<proteinExistence type="predicted"/>
<dbReference type="EMBL" id="JBHMCE010000010">
    <property type="protein sequence ID" value="MFB9531163.1"/>
    <property type="molecule type" value="Genomic_DNA"/>
</dbReference>
<evidence type="ECO:0000256" key="1">
    <source>
        <dbReference type="ARBA" id="ARBA00004651"/>
    </source>
</evidence>
<keyword evidence="2 5" id="KW-0812">Transmembrane</keyword>
<evidence type="ECO:0000313" key="7">
    <source>
        <dbReference type="EMBL" id="MFB9531163.1"/>
    </source>
</evidence>
<evidence type="ECO:0000256" key="3">
    <source>
        <dbReference type="ARBA" id="ARBA00022989"/>
    </source>
</evidence>
<accession>A0ABV5Q7B5</accession>
<dbReference type="RefSeq" id="WP_346116662.1">
    <property type="nucleotide sequence ID" value="NZ_BAAAXC010000004.1"/>
</dbReference>
<dbReference type="InterPro" id="IPR020846">
    <property type="entry name" value="MFS_dom"/>
</dbReference>
<evidence type="ECO:0000256" key="5">
    <source>
        <dbReference type="SAM" id="Phobius"/>
    </source>
</evidence>
<dbReference type="InterPro" id="IPR036259">
    <property type="entry name" value="MFS_trans_sf"/>
</dbReference>
<reference evidence="7 8" key="1">
    <citation type="submission" date="2024-09" db="EMBL/GenBank/DDBJ databases">
        <authorList>
            <person name="Sun Q."/>
            <person name="Mori K."/>
        </authorList>
    </citation>
    <scope>NUCLEOTIDE SEQUENCE [LARGE SCALE GENOMIC DNA]</scope>
    <source>
        <strain evidence="7 8">JCM 3323</strain>
    </source>
</reference>
<comment type="caution">
    <text evidence="7">The sequence shown here is derived from an EMBL/GenBank/DDBJ whole genome shotgun (WGS) entry which is preliminary data.</text>
</comment>
<gene>
    <name evidence="7" type="ORF">ACFFRN_31585</name>
</gene>
<feature type="transmembrane region" description="Helical" evidence="5">
    <location>
        <begin position="43"/>
        <end position="65"/>
    </location>
</feature>
<protein>
    <submittedName>
        <fullName evidence="7">MFS transporter</fullName>
    </submittedName>
</protein>
<dbReference type="InterPro" id="IPR011701">
    <property type="entry name" value="MFS"/>
</dbReference>
<feature type="transmembrane region" description="Helical" evidence="5">
    <location>
        <begin position="175"/>
        <end position="194"/>
    </location>
</feature>
<feature type="domain" description="Major facilitator superfamily (MFS) profile" evidence="6">
    <location>
        <begin position="1"/>
        <end position="200"/>
    </location>
</feature>
<name>A0ABV5Q7B5_9ACTN</name>
<evidence type="ECO:0000256" key="4">
    <source>
        <dbReference type="ARBA" id="ARBA00023136"/>
    </source>
</evidence>
<feature type="transmembrane region" description="Helical" evidence="5">
    <location>
        <begin position="12"/>
        <end position="37"/>
    </location>
</feature>
<dbReference type="Gene3D" id="1.20.1250.20">
    <property type="entry name" value="MFS general substrate transporter like domains"/>
    <property type="match status" value="1"/>
</dbReference>
<dbReference type="SUPFAM" id="SSF103473">
    <property type="entry name" value="MFS general substrate transporter"/>
    <property type="match status" value="1"/>
</dbReference>
<feature type="transmembrane region" description="Helical" evidence="5">
    <location>
        <begin position="147"/>
        <end position="163"/>
    </location>
</feature>
<dbReference type="PANTHER" id="PTHR42718:SF39">
    <property type="entry name" value="ACTINORHODIN TRANSPORTER-RELATED"/>
    <property type="match status" value="1"/>
</dbReference>
<dbReference type="Pfam" id="PF07690">
    <property type="entry name" value="MFS_1"/>
    <property type="match status" value="1"/>
</dbReference>
<evidence type="ECO:0000313" key="8">
    <source>
        <dbReference type="Proteomes" id="UP001589646"/>
    </source>
</evidence>
<sequence length="200" mass="20247">MLDLGLFTVRSFVAGSAAVAAFTGYFAGFMFTLTLLLQGGRGLNAFEAGLAFAPLGVAFSTTALLSSRLVRRYGLRVPLVGGAVTATGLLFLALTAGESLPWIVAAITVVGLGNGLTLPLLVGAALVEVAPYQAGIGSAITTTTQQFAGSAGVAAIGSVYFAIEAAAGPVAATRWTALIDVALILLVICLVAFIRATSHR</sequence>
<comment type="subcellular location">
    <subcellularLocation>
        <location evidence="1">Cell membrane</location>
        <topology evidence="1">Multi-pass membrane protein</topology>
    </subcellularLocation>
</comment>
<keyword evidence="8" id="KW-1185">Reference proteome</keyword>
<evidence type="ECO:0000259" key="6">
    <source>
        <dbReference type="PROSITE" id="PS50850"/>
    </source>
</evidence>
<dbReference type="Proteomes" id="UP001589646">
    <property type="component" value="Unassembled WGS sequence"/>
</dbReference>
<evidence type="ECO:0000256" key="2">
    <source>
        <dbReference type="ARBA" id="ARBA00022692"/>
    </source>
</evidence>
<feature type="transmembrane region" description="Helical" evidence="5">
    <location>
        <begin position="102"/>
        <end position="127"/>
    </location>
</feature>
<organism evidence="7 8">
    <name type="scientific">Nonomuraea roseola</name>
    <dbReference type="NCBI Taxonomy" id="46179"/>
    <lineage>
        <taxon>Bacteria</taxon>
        <taxon>Bacillati</taxon>
        <taxon>Actinomycetota</taxon>
        <taxon>Actinomycetes</taxon>
        <taxon>Streptosporangiales</taxon>
        <taxon>Streptosporangiaceae</taxon>
        <taxon>Nonomuraea</taxon>
    </lineage>
</organism>
<feature type="transmembrane region" description="Helical" evidence="5">
    <location>
        <begin position="77"/>
        <end position="96"/>
    </location>
</feature>